<dbReference type="Gene3D" id="3.30.450.20">
    <property type="entry name" value="PAS domain"/>
    <property type="match status" value="2"/>
</dbReference>
<dbReference type="InterPro" id="IPR036097">
    <property type="entry name" value="HisK_dim/P_sf"/>
</dbReference>
<keyword evidence="3" id="KW-0597">Phosphoprotein</keyword>
<dbReference type="SUPFAM" id="SSF55874">
    <property type="entry name" value="ATPase domain of HSP90 chaperone/DNA topoisomerase II/histidine kinase"/>
    <property type="match status" value="1"/>
</dbReference>
<dbReference type="InterPro" id="IPR003594">
    <property type="entry name" value="HATPase_dom"/>
</dbReference>
<evidence type="ECO:0000256" key="3">
    <source>
        <dbReference type="ARBA" id="ARBA00022553"/>
    </source>
</evidence>
<feature type="domain" description="PAC" evidence="12">
    <location>
        <begin position="397"/>
        <end position="449"/>
    </location>
</feature>
<dbReference type="CDD" id="cd00130">
    <property type="entry name" value="PAS"/>
    <property type="match status" value="1"/>
</dbReference>
<dbReference type="Pfam" id="PF00512">
    <property type="entry name" value="HisKA"/>
    <property type="match status" value="1"/>
</dbReference>
<dbReference type="PANTHER" id="PTHR43065:SF34">
    <property type="entry name" value="SPORULATION KINASE A"/>
    <property type="match status" value="1"/>
</dbReference>
<evidence type="ECO:0000313" key="14">
    <source>
        <dbReference type="Proteomes" id="UP001211894"/>
    </source>
</evidence>
<dbReference type="InterPro" id="IPR013656">
    <property type="entry name" value="PAS_4"/>
</dbReference>
<dbReference type="SMART" id="SM00388">
    <property type="entry name" value="HisKA"/>
    <property type="match status" value="1"/>
</dbReference>
<comment type="caution">
    <text evidence="13">The sequence shown here is derived from an EMBL/GenBank/DDBJ whole genome shotgun (WGS) entry which is preliminary data.</text>
</comment>
<dbReference type="PROSITE" id="PS50112">
    <property type="entry name" value="PAS"/>
    <property type="match status" value="1"/>
</dbReference>
<dbReference type="Pfam" id="PF02518">
    <property type="entry name" value="HATPase_c"/>
    <property type="match status" value="1"/>
</dbReference>
<dbReference type="InterPro" id="IPR035965">
    <property type="entry name" value="PAS-like_dom_sf"/>
</dbReference>
<dbReference type="InterPro" id="IPR000700">
    <property type="entry name" value="PAS-assoc_C"/>
</dbReference>
<evidence type="ECO:0000313" key="13">
    <source>
        <dbReference type="EMBL" id="MDA7028186.1"/>
    </source>
</evidence>
<dbReference type="EC" id="2.7.13.3" evidence="2"/>
<keyword evidence="7 13" id="KW-0067">ATP-binding</keyword>
<dbReference type="SMART" id="SM00091">
    <property type="entry name" value="PAS"/>
    <property type="match status" value="2"/>
</dbReference>
<dbReference type="GO" id="GO:0005524">
    <property type="term" value="F:ATP binding"/>
    <property type="evidence" value="ECO:0007669"/>
    <property type="project" value="UniProtKB-KW"/>
</dbReference>
<dbReference type="SMART" id="SM00387">
    <property type="entry name" value="HATPase_c"/>
    <property type="match status" value="1"/>
</dbReference>
<feature type="domain" description="Histidine kinase" evidence="10">
    <location>
        <begin position="462"/>
        <end position="667"/>
    </location>
</feature>
<dbReference type="InterPro" id="IPR036890">
    <property type="entry name" value="HATPase_C_sf"/>
</dbReference>
<evidence type="ECO:0000256" key="7">
    <source>
        <dbReference type="ARBA" id="ARBA00022840"/>
    </source>
</evidence>
<evidence type="ECO:0000256" key="4">
    <source>
        <dbReference type="ARBA" id="ARBA00022679"/>
    </source>
</evidence>
<reference evidence="13 14" key="1">
    <citation type="submission" date="2023-01" db="EMBL/GenBank/DDBJ databases">
        <title>Bacillus changyiensis sp. nov., isolated from a coastal deposit.</title>
        <authorList>
            <person name="Xiao G."/>
            <person name="Lai Q."/>
            <person name="Hu Z."/>
            <person name="Shao Z."/>
        </authorList>
    </citation>
    <scope>NUCLEOTIDE SEQUENCE [LARGE SCALE GENOMIC DNA]</scope>
    <source>
        <strain evidence="13 14">CLL-7-23</strain>
    </source>
</reference>
<dbReference type="Pfam" id="PF08448">
    <property type="entry name" value="PAS_4"/>
    <property type="match status" value="1"/>
</dbReference>
<dbReference type="PRINTS" id="PR00344">
    <property type="entry name" value="BCTRLSENSOR"/>
</dbReference>
<keyword evidence="8" id="KW-0902">Two-component regulatory system</keyword>
<comment type="catalytic activity">
    <reaction evidence="1">
        <text>ATP + protein L-histidine = ADP + protein N-phospho-L-histidine.</text>
        <dbReference type="EC" id="2.7.13.3"/>
    </reaction>
</comment>
<dbReference type="Proteomes" id="UP001211894">
    <property type="component" value="Unassembled WGS sequence"/>
</dbReference>
<dbReference type="Gene3D" id="1.10.287.130">
    <property type="match status" value="1"/>
</dbReference>
<dbReference type="SUPFAM" id="SSF47384">
    <property type="entry name" value="Homodimeric domain of signal transducing histidine kinase"/>
    <property type="match status" value="1"/>
</dbReference>
<dbReference type="InterPro" id="IPR004358">
    <property type="entry name" value="Sig_transdc_His_kin-like_C"/>
</dbReference>
<evidence type="ECO:0000256" key="2">
    <source>
        <dbReference type="ARBA" id="ARBA00012438"/>
    </source>
</evidence>
<evidence type="ECO:0000259" key="12">
    <source>
        <dbReference type="PROSITE" id="PS50113"/>
    </source>
</evidence>
<dbReference type="InterPro" id="IPR000014">
    <property type="entry name" value="PAS"/>
</dbReference>
<evidence type="ECO:0000256" key="6">
    <source>
        <dbReference type="ARBA" id="ARBA00022777"/>
    </source>
</evidence>
<evidence type="ECO:0000259" key="11">
    <source>
        <dbReference type="PROSITE" id="PS50112"/>
    </source>
</evidence>
<feature type="coiled-coil region" evidence="9">
    <location>
        <begin position="153"/>
        <end position="201"/>
    </location>
</feature>
<feature type="domain" description="PAS" evidence="11">
    <location>
        <begin position="330"/>
        <end position="372"/>
    </location>
</feature>
<sequence>MLGSSEMIELFTQNVKSDVYKKIHQLSEFYKMDDIYLSLVDQYLFPCLILNDKGEIVASSKNADQYLKNQNGNIDHIFPSGLSFPINTALQRLRNGKREVVFKNLPIYLGGRLFLINLKLIRFYRQYRKLYVLFIENKQKAEEKRVLLAENSVSQTNDAIQTLCRKIKELEDSNQKLTRKNQQLLRSNRELRTINEKFEKKICELTEIKSDMNSLLDHTSVAAVFLDQHLNVKYLTPEATKLFRPKKSEIAGSIHVLTSRLKYDEFVQDLKSVLCGNGTIHKELESLNGDWYAVEMTPYYTNDVIKGIIVTFFNMTELKMTNEALHISSQVVDQSPTNILVASTSGNVQYVNKRFCEMIGKEEFEIIGENVFTLNEKHRVCSELSVHWEDVIKKKAWSGELHYQDDEGIDKWEQVSLIPVKDHMGTVRQVMRISEDITNQKRSEKMLMKSEMLSAIGQLAAGIAHEIRNPLTSLKGFLQLMIQTKKYQKDYAEVMMSEFIRLESIINEFLVLAKTKSATFDLVQVNSIIEDVCMILESQASLKNVQIKKTLCEKLPEIHAVSNELKQVFLNILKNAFEAMEHTEGVISIQSYQENGKVVIIFEDQGKGIPKEVLKKLGEPFYTTKDKGTGLGLMVTFKIIENHGGHIHFQSEDGKGTQVKLELPIKE</sequence>
<dbReference type="PROSITE" id="PS50109">
    <property type="entry name" value="HIS_KIN"/>
    <property type="match status" value="1"/>
</dbReference>
<evidence type="ECO:0000256" key="1">
    <source>
        <dbReference type="ARBA" id="ARBA00000085"/>
    </source>
</evidence>
<dbReference type="RefSeq" id="WP_271342001.1">
    <property type="nucleotide sequence ID" value="NZ_JAQKAB010000013.1"/>
</dbReference>
<keyword evidence="9" id="KW-0175">Coiled coil</keyword>
<dbReference type="EMBL" id="JAQKAB010000013">
    <property type="protein sequence ID" value="MDA7028186.1"/>
    <property type="molecule type" value="Genomic_DNA"/>
</dbReference>
<evidence type="ECO:0000256" key="8">
    <source>
        <dbReference type="ARBA" id="ARBA00023012"/>
    </source>
</evidence>
<dbReference type="PANTHER" id="PTHR43065">
    <property type="entry name" value="SENSOR HISTIDINE KINASE"/>
    <property type="match status" value="1"/>
</dbReference>
<evidence type="ECO:0000256" key="9">
    <source>
        <dbReference type="SAM" id="Coils"/>
    </source>
</evidence>
<proteinExistence type="predicted"/>
<dbReference type="Pfam" id="PF13596">
    <property type="entry name" value="PAS_10"/>
    <property type="match status" value="1"/>
</dbReference>
<dbReference type="InterPro" id="IPR003661">
    <property type="entry name" value="HisK_dim/P_dom"/>
</dbReference>
<keyword evidence="6" id="KW-0418">Kinase</keyword>
<keyword evidence="4" id="KW-0808">Transferase</keyword>
<dbReference type="Gene3D" id="3.30.565.10">
    <property type="entry name" value="Histidine kinase-like ATPase, C-terminal domain"/>
    <property type="match status" value="1"/>
</dbReference>
<dbReference type="SUPFAM" id="SSF55785">
    <property type="entry name" value="PYP-like sensor domain (PAS domain)"/>
    <property type="match status" value="1"/>
</dbReference>
<gene>
    <name evidence="13" type="ORF">PJ311_16560</name>
</gene>
<dbReference type="InterPro" id="IPR005467">
    <property type="entry name" value="His_kinase_dom"/>
</dbReference>
<dbReference type="PROSITE" id="PS50113">
    <property type="entry name" value="PAC"/>
    <property type="match status" value="1"/>
</dbReference>
<accession>A0ABT4X7D6</accession>
<dbReference type="NCBIfam" id="TIGR00229">
    <property type="entry name" value="sensory_box"/>
    <property type="match status" value="1"/>
</dbReference>
<evidence type="ECO:0000259" key="10">
    <source>
        <dbReference type="PROSITE" id="PS50109"/>
    </source>
</evidence>
<organism evidence="13 14">
    <name type="scientific">Bacillus changyiensis</name>
    <dbReference type="NCBI Taxonomy" id="3004103"/>
    <lineage>
        <taxon>Bacteria</taxon>
        <taxon>Bacillati</taxon>
        <taxon>Bacillota</taxon>
        <taxon>Bacilli</taxon>
        <taxon>Bacillales</taxon>
        <taxon>Bacillaceae</taxon>
        <taxon>Bacillus</taxon>
    </lineage>
</organism>
<name>A0ABT4X7D6_9BACI</name>
<keyword evidence="5" id="KW-0547">Nucleotide-binding</keyword>
<evidence type="ECO:0000256" key="5">
    <source>
        <dbReference type="ARBA" id="ARBA00022741"/>
    </source>
</evidence>
<protein>
    <recommendedName>
        <fullName evidence="2">histidine kinase</fullName>
        <ecNumber evidence="2">2.7.13.3</ecNumber>
    </recommendedName>
</protein>
<dbReference type="CDD" id="cd00082">
    <property type="entry name" value="HisKA"/>
    <property type="match status" value="1"/>
</dbReference>
<keyword evidence="14" id="KW-1185">Reference proteome</keyword>